<dbReference type="PROSITE" id="PS50935">
    <property type="entry name" value="SSB"/>
    <property type="match status" value="1"/>
</dbReference>
<feature type="compositionally biased region" description="Acidic residues" evidence="4">
    <location>
        <begin position="136"/>
        <end position="151"/>
    </location>
</feature>
<feature type="region of interest" description="Disordered" evidence="4">
    <location>
        <begin position="106"/>
        <end position="151"/>
    </location>
</feature>
<keyword evidence="1 2" id="KW-0238">DNA-binding</keyword>
<dbReference type="EMBL" id="SGJP01000041">
    <property type="protein sequence ID" value="NFA61782.1"/>
    <property type="molecule type" value="Genomic_DNA"/>
</dbReference>
<dbReference type="InterPro" id="IPR012340">
    <property type="entry name" value="NA-bd_OB-fold"/>
</dbReference>
<dbReference type="NCBIfam" id="TIGR00621">
    <property type="entry name" value="ssb"/>
    <property type="match status" value="1"/>
</dbReference>
<dbReference type="HAMAP" id="MF_00984">
    <property type="entry name" value="SSB"/>
    <property type="match status" value="1"/>
</dbReference>
<gene>
    <name evidence="5" type="ORF">EXM42_15730</name>
</gene>
<dbReference type="CDD" id="cd04496">
    <property type="entry name" value="SSB_OBF"/>
    <property type="match status" value="1"/>
</dbReference>
<proteinExistence type="inferred from homology"/>
<dbReference type="PANTHER" id="PTHR10302:SF27">
    <property type="entry name" value="SINGLE-STRANDED DNA-BINDING PROTEIN"/>
    <property type="match status" value="1"/>
</dbReference>
<organism evidence="5 6">
    <name type="scientific">Clostridium botulinum</name>
    <dbReference type="NCBI Taxonomy" id="1491"/>
    <lineage>
        <taxon>Bacteria</taxon>
        <taxon>Bacillati</taxon>
        <taxon>Bacillota</taxon>
        <taxon>Clostridia</taxon>
        <taxon>Eubacteriales</taxon>
        <taxon>Clostridiaceae</taxon>
        <taxon>Clostridium</taxon>
    </lineage>
</organism>
<dbReference type="AlphaFoldDB" id="A0A6M0T4S1"/>
<comment type="caution">
    <text evidence="2">Lacks conserved residue(s) required for the propagation of feature annotation.</text>
</comment>
<dbReference type="PIRSF" id="PIRSF002070">
    <property type="entry name" value="SSB"/>
    <property type="match status" value="1"/>
</dbReference>
<dbReference type="InterPro" id="IPR000424">
    <property type="entry name" value="Primosome_PriB/ssb"/>
</dbReference>
<dbReference type="GO" id="GO:0006260">
    <property type="term" value="P:DNA replication"/>
    <property type="evidence" value="ECO:0007669"/>
    <property type="project" value="InterPro"/>
</dbReference>
<dbReference type="GO" id="GO:0003697">
    <property type="term" value="F:single-stranded DNA binding"/>
    <property type="evidence" value="ECO:0007669"/>
    <property type="project" value="UniProtKB-UniRule"/>
</dbReference>
<dbReference type="InterPro" id="IPR011344">
    <property type="entry name" value="ssDNA-bd"/>
</dbReference>
<evidence type="ECO:0000256" key="1">
    <source>
        <dbReference type="ARBA" id="ARBA00023125"/>
    </source>
</evidence>
<dbReference type="SUPFAM" id="SSF50249">
    <property type="entry name" value="Nucleic acid-binding proteins"/>
    <property type="match status" value="1"/>
</dbReference>
<dbReference type="GO" id="GO:0009295">
    <property type="term" value="C:nucleoid"/>
    <property type="evidence" value="ECO:0007669"/>
    <property type="project" value="TreeGrafter"/>
</dbReference>
<comment type="caution">
    <text evidence="5">The sequence shown here is derived from an EMBL/GenBank/DDBJ whole genome shotgun (WGS) entry which is preliminary data.</text>
</comment>
<dbReference type="Pfam" id="PF00436">
    <property type="entry name" value="SSB"/>
    <property type="match status" value="1"/>
</dbReference>
<reference evidence="5 6" key="1">
    <citation type="submission" date="2019-02" db="EMBL/GenBank/DDBJ databases">
        <title>Genome sequencing of Clostridium botulinum clinical isolates.</title>
        <authorList>
            <person name="Brunt J."/>
            <person name="Van Vliet A.H.M."/>
            <person name="Stringer S.C."/>
            <person name="Grant K.A."/>
            <person name="Carter A.C."/>
            <person name="Peck M.W."/>
        </authorList>
    </citation>
    <scope>NUCLEOTIDE SEQUENCE [LARGE SCALE GENOMIC DNA]</scope>
    <source>
        <strain evidence="5 6">R1125/03</strain>
    </source>
</reference>
<comment type="subunit">
    <text evidence="2">Homotetramer.</text>
</comment>
<dbReference type="PANTHER" id="PTHR10302">
    <property type="entry name" value="SINGLE-STRANDED DNA-BINDING PROTEIN"/>
    <property type="match status" value="1"/>
</dbReference>
<sequence>MNKVVLIGRLTKDPELRFTPGNGTAVATFTLAVDRRFSKDGQREADFIPIVVWGKQAESTANYMSKGKLMGVSGRIQTRSYEAKDGTRRYVTEVIAEEVKFLEWGNKPTTDSTYNNGSEPSYQSNQGNQGFGNENSFDDDIIPVDDGDIPF</sequence>
<evidence type="ECO:0000256" key="2">
    <source>
        <dbReference type="HAMAP-Rule" id="MF_00984"/>
    </source>
</evidence>
<accession>A0A6M0T4S1</accession>
<dbReference type="Proteomes" id="UP000473089">
    <property type="component" value="Unassembled WGS sequence"/>
</dbReference>
<name>A0A6M0T4S1_CLOBO</name>
<feature type="compositionally biased region" description="Polar residues" evidence="4">
    <location>
        <begin position="107"/>
        <end position="135"/>
    </location>
</feature>
<evidence type="ECO:0000256" key="4">
    <source>
        <dbReference type="SAM" id="MobiDB-lite"/>
    </source>
</evidence>
<dbReference type="FunFam" id="2.40.50.140:FF:000084">
    <property type="entry name" value="Single-stranded DNA-binding protein"/>
    <property type="match status" value="1"/>
</dbReference>
<protein>
    <recommendedName>
        <fullName evidence="2 3">Single-stranded DNA-binding protein</fullName>
        <shortName evidence="2">SSB</shortName>
    </recommendedName>
</protein>
<dbReference type="Gene3D" id="2.40.50.140">
    <property type="entry name" value="Nucleic acid-binding proteins"/>
    <property type="match status" value="1"/>
</dbReference>
<evidence type="ECO:0000313" key="6">
    <source>
        <dbReference type="Proteomes" id="UP000473089"/>
    </source>
</evidence>
<evidence type="ECO:0000313" key="5">
    <source>
        <dbReference type="EMBL" id="NFA61782.1"/>
    </source>
</evidence>
<evidence type="ECO:0000256" key="3">
    <source>
        <dbReference type="PIRNR" id="PIRNR002070"/>
    </source>
</evidence>